<feature type="binding site" evidence="9">
    <location>
        <position position="223"/>
    </location>
    <ligand>
        <name>FAD</name>
        <dbReference type="ChEBI" id="CHEBI:57692"/>
    </ligand>
</feature>
<dbReference type="InterPro" id="IPR002937">
    <property type="entry name" value="Amino_oxidase"/>
</dbReference>
<comment type="cofactor">
    <cofactor evidence="1">
        <name>FAD</name>
        <dbReference type="ChEBI" id="CHEBI:57692"/>
    </cofactor>
</comment>
<dbReference type="InterPro" id="IPR036188">
    <property type="entry name" value="FAD/NAD-bd_sf"/>
</dbReference>
<evidence type="ECO:0000256" key="7">
    <source>
        <dbReference type="ARBA" id="ARBA00023070"/>
    </source>
</evidence>
<evidence type="ECO:0000256" key="5">
    <source>
        <dbReference type="ARBA" id="ARBA00017871"/>
    </source>
</evidence>
<accession>A0A7Y7Y4Y9</accession>
<organism evidence="11 12">
    <name type="scientific">Pseudomonas gingeri</name>
    <dbReference type="NCBI Taxonomy" id="117681"/>
    <lineage>
        <taxon>Bacteria</taxon>
        <taxon>Pseudomonadati</taxon>
        <taxon>Pseudomonadota</taxon>
        <taxon>Gammaproteobacteria</taxon>
        <taxon>Pseudomonadales</taxon>
        <taxon>Pseudomonadaceae</taxon>
        <taxon>Pseudomonas</taxon>
    </lineage>
</organism>
<feature type="domain" description="Amine oxidase" evidence="10">
    <location>
        <begin position="27"/>
        <end position="437"/>
    </location>
</feature>
<keyword evidence="6" id="KW-0560">Oxidoreductase</keyword>
<dbReference type="InterPro" id="IPR050281">
    <property type="entry name" value="Flavin_monoamine_oxidase"/>
</dbReference>
<evidence type="ECO:0000256" key="4">
    <source>
        <dbReference type="ARBA" id="ARBA00012535"/>
    </source>
</evidence>
<evidence type="ECO:0000256" key="9">
    <source>
        <dbReference type="PIRSR" id="PIRSR601613-1"/>
    </source>
</evidence>
<evidence type="ECO:0000256" key="6">
    <source>
        <dbReference type="ARBA" id="ARBA00023002"/>
    </source>
</evidence>
<dbReference type="SUPFAM" id="SSF54373">
    <property type="entry name" value="FAD-linked reductases, C-terminal domain"/>
    <property type="match status" value="1"/>
</dbReference>
<comment type="catalytic activity">
    <reaction evidence="8">
        <text>L-tryptophan + O2 = indole-3-acetamide + CO2 + H2O</text>
        <dbReference type="Rhea" id="RHEA:16165"/>
        <dbReference type="ChEBI" id="CHEBI:15377"/>
        <dbReference type="ChEBI" id="CHEBI:15379"/>
        <dbReference type="ChEBI" id="CHEBI:16031"/>
        <dbReference type="ChEBI" id="CHEBI:16526"/>
        <dbReference type="ChEBI" id="CHEBI:57912"/>
        <dbReference type="EC" id="1.13.12.3"/>
    </reaction>
</comment>
<name>A0A7Y7Y4Y9_9PSED</name>
<comment type="similarity">
    <text evidence="3">Belongs to the tryptophan 2-monooxygenase family.</text>
</comment>
<dbReference type="Proteomes" id="UP000517547">
    <property type="component" value="Unassembled WGS sequence"/>
</dbReference>
<protein>
    <recommendedName>
        <fullName evidence="5">Tryptophan 2-monooxygenase</fullName>
        <ecNumber evidence="4">1.13.12.3</ecNumber>
    </recommendedName>
</protein>
<dbReference type="EC" id="1.13.12.3" evidence="4"/>
<dbReference type="InterPro" id="IPR001613">
    <property type="entry name" value="Flavin_amine_oxidase"/>
</dbReference>
<evidence type="ECO:0000313" key="11">
    <source>
        <dbReference type="EMBL" id="NWC17764.1"/>
    </source>
</evidence>
<evidence type="ECO:0000256" key="1">
    <source>
        <dbReference type="ARBA" id="ARBA00001974"/>
    </source>
</evidence>
<dbReference type="AlphaFoldDB" id="A0A7Y7Y4Y9"/>
<evidence type="ECO:0000256" key="3">
    <source>
        <dbReference type="ARBA" id="ARBA00005833"/>
    </source>
</evidence>
<dbReference type="Pfam" id="PF01593">
    <property type="entry name" value="Amino_oxidase"/>
    <property type="match status" value="1"/>
</dbReference>
<dbReference type="PANTHER" id="PTHR10742:SF410">
    <property type="entry name" value="LYSINE-SPECIFIC HISTONE DEMETHYLASE 2"/>
    <property type="match status" value="1"/>
</dbReference>
<dbReference type="PANTHER" id="PTHR10742">
    <property type="entry name" value="FLAVIN MONOAMINE OXIDASE"/>
    <property type="match status" value="1"/>
</dbReference>
<dbReference type="GO" id="GO:0009851">
    <property type="term" value="P:auxin biosynthetic process"/>
    <property type="evidence" value="ECO:0007669"/>
    <property type="project" value="UniProtKB-KW"/>
</dbReference>
<dbReference type="GO" id="GO:0050361">
    <property type="term" value="F:tryptophan 2-monooxygenase activity"/>
    <property type="evidence" value="ECO:0007669"/>
    <property type="project" value="UniProtKB-EC"/>
</dbReference>
<comment type="pathway">
    <text evidence="2">Plant hormone metabolism; auxin biosynthesis.</text>
</comment>
<keyword evidence="7" id="KW-0073">Auxin biosynthesis</keyword>
<evidence type="ECO:0000256" key="2">
    <source>
        <dbReference type="ARBA" id="ARBA00004814"/>
    </source>
</evidence>
<dbReference type="SUPFAM" id="SSF51905">
    <property type="entry name" value="FAD/NAD(P)-binding domain"/>
    <property type="match status" value="1"/>
</dbReference>
<proteinExistence type="inferred from homology"/>
<reference evidence="11 12" key="1">
    <citation type="submission" date="2020-04" db="EMBL/GenBank/DDBJ databases">
        <title>Molecular characterization of pseudomonads from Agaricus bisporus reveal novel blotch 2 pathogens in Western Europe.</title>
        <authorList>
            <person name="Taparia T."/>
            <person name="Krijger M."/>
            <person name="Haynes E."/>
            <person name="Elpinstone J.G."/>
            <person name="Noble R."/>
            <person name="Van Der Wolf J."/>
        </authorList>
    </citation>
    <scope>NUCLEOTIDE SEQUENCE [LARGE SCALE GENOMIC DNA]</scope>
    <source>
        <strain evidence="11 12">IPO3738</strain>
    </source>
</reference>
<dbReference type="Gene3D" id="3.90.660.10">
    <property type="match status" value="1"/>
</dbReference>
<dbReference type="EMBL" id="JACAQE010000010">
    <property type="protein sequence ID" value="NWC17764.1"/>
    <property type="molecule type" value="Genomic_DNA"/>
</dbReference>
<feature type="binding site" evidence="9">
    <location>
        <position position="28"/>
    </location>
    <ligand>
        <name>FAD</name>
        <dbReference type="ChEBI" id="CHEBI:57692"/>
    </ligand>
</feature>
<feature type="binding site" evidence="9">
    <location>
        <position position="331"/>
    </location>
    <ligand>
        <name>substrate</name>
    </ligand>
</feature>
<gene>
    <name evidence="11" type="ORF">HX845_29200</name>
</gene>
<dbReference type="PRINTS" id="PR00757">
    <property type="entry name" value="AMINEOXDASEF"/>
</dbReference>
<dbReference type="Gene3D" id="3.50.50.60">
    <property type="entry name" value="FAD/NAD(P)-binding domain"/>
    <property type="match status" value="1"/>
</dbReference>
<evidence type="ECO:0000256" key="8">
    <source>
        <dbReference type="ARBA" id="ARBA00047321"/>
    </source>
</evidence>
<evidence type="ECO:0000313" key="12">
    <source>
        <dbReference type="Proteomes" id="UP000517547"/>
    </source>
</evidence>
<evidence type="ECO:0000259" key="10">
    <source>
        <dbReference type="Pfam" id="PF01593"/>
    </source>
</evidence>
<comment type="caution">
    <text evidence="11">The sequence shown here is derived from an EMBL/GenBank/DDBJ whole genome shotgun (WGS) entry which is preliminary data.</text>
</comment>
<sequence>MVAASAGVGGAFAGPARKKVIIVGAGVSGLAAASQLAARGYQVTVLEGRERLGGRTWTSAVWPDAPVDLGASWIHGVDGNPLTTLAHQAGIDLVSTSYDSTLDYDVDGKPVGPARQQRLEQLRKAYEQALRKAQRQPQDHSVRASVEDQLDWGGLSEPDKELLGFITNSAAEQEYAGSREELSTHWFDSMGGYPGEDAVPVGGYRKLVDYLARGLDIRLGHIVSSITQDASGVVIVTSKGTLEADKVIITVPLGVLKQRAIEFRPALPEKKLQAIARLGMGHFNKCYLRFPRQFWPAEDWLEFIPSQAQHGQWSQWLNLARLTGQPVLLAFNAGEFGGAIEHWSDQQMVIAAMTRLRQVFGANTPDPIAYQVTRWSQDPFSYGAYSFNRLGTAAHTRDDLAAPIAGRLFFAGEATHREMFATVHGALLSGRRAAQEVEKGFAAQG</sequence>